<organism evidence="3 4">
    <name type="scientific">Megalurothrips usitatus</name>
    <name type="common">bean blossom thrips</name>
    <dbReference type="NCBI Taxonomy" id="439358"/>
    <lineage>
        <taxon>Eukaryota</taxon>
        <taxon>Metazoa</taxon>
        <taxon>Ecdysozoa</taxon>
        <taxon>Arthropoda</taxon>
        <taxon>Hexapoda</taxon>
        <taxon>Insecta</taxon>
        <taxon>Pterygota</taxon>
        <taxon>Neoptera</taxon>
        <taxon>Paraneoptera</taxon>
        <taxon>Thysanoptera</taxon>
        <taxon>Terebrantia</taxon>
        <taxon>Thripoidea</taxon>
        <taxon>Thripidae</taxon>
        <taxon>Megalurothrips</taxon>
    </lineage>
</organism>
<evidence type="ECO:0000256" key="1">
    <source>
        <dbReference type="SAM" id="MobiDB-lite"/>
    </source>
</evidence>
<dbReference type="Pfam" id="PF12937">
    <property type="entry name" value="F-box-like"/>
    <property type="match status" value="1"/>
</dbReference>
<sequence length="580" mass="63939">MLTRLRAKEQGIVLPPSSQEAQSSLAPGRASARIAARRALTGTGAQRSLGGRAVASARRAPERRAAKRGNRPFKRKPAQRASRRAPPSALRAPKRTAARPAQSSTTIAALSDQTLVDIFSYVDTDTLVQVSQVCRRWAGLSRSRSLWAGVRVSAATDEDFLRMLRLLRRSGAVPPYSTLVIKTTAHPMQAGAVFKENGSHLEVLPSSPLMLALCLRELLKPTVTKLALTAYGCLEFTQMESFYIWDAVATNMTNLSALELTVYRSTRLLSSSYQWPEDQLGFRLNSISVSLRGWSHPRSPCPPLMSLLRLYGPQLSTLYLHPEDQQSALRWCSSYVTHLGAVLLPSLPAVLARMQCLANLSLFVGDSRQEVDLLRTIVDLENVHDNLLQLSVYAKFKEAKADAGAGRAGILAAITRCFRLRWLRLPGFGSVLADPQLGRAAFAGLLSGLSFLKWIFLDLSPCAVLLDDLNEGRSSLLESVANSLPDSLYLLMLDCGGLVCDRNACLSSTFRPASLRRVQGRATPLHIQVSHACHSMWRLPTQFIILPHAKDDYCEKCRDCSRLASSLKSYDTYCIADFHY</sequence>
<dbReference type="InterPro" id="IPR001810">
    <property type="entry name" value="F-box_dom"/>
</dbReference>
<dbReference type="Gene3D" id="1.20.1280.50">
    <property type="match status" value="1"/>
</dbReference>
<dbReference type="InterPro" id="IPR036047">
    <property type="entry name" value="F-box-like_dom_sf"/>
</dbReference>
<feature type="compositionally biased region" description="Low complexity" evidence="1">
    <location>
        <begin position="26"/>
        <end position="39"/>
    </location>
</feature>
<feature type="region of interest" description="Disordered" evidence="1">
    <location>
        <begin position="1"/>
        <end position="104"/>
    </location>
</feature>
<dbReference type="PROSITE" id="PS50181">
    <property type="entry name" value="FBOX"/>
    <property type="match status" value="1"/>
</dbReference>
<evidence type="ECO:0000313" key="4">
    <source>
        <dbReference type="Proteomes" id="UP001075354"/>
    </source>
</evidence>
<dbReference type="SMART" id="SM00256">
    <property type="entry name" value="FBOX"/>
    <property type="match status" value="1"/>
</dbReference>
<dbReference type="EMBL" id="JAPTSV010000007">
    <property type="protein sequence ID" value="KAJ1526402.1"/>
    <property type="molecule type" value="Genomic_DNA"/>
</dbReference>
<dbReference type="EMBL" id="JAPTSV010000007">
    <property type="protein sequence ID" value="KAJ1526405.1"/>
    <property type="molecule type" value="Genomic_DNA"/>
</dbReference>
<reference evidence="3" key="1">
    <citation type="submission" date="2022-12" db="EMBL/GenBank/DDBJ databases">
        <title>Chromosome-level genome assembly of the bean flower thrips Megalurothrips usitatus.</title>
        <authorList>
            <person name="Ma L."/>
            <person name="Liu Q."/>
            <person name="Li H."/>
            <person name="Cai W."/>
        </authorList>
    </citation>
    <scope>NUCLEOTIDE SEQUENCE</scope>
    <source>
        <strain evidence="3">Cailab_2022a</strain>
    </source>
</reference>
<dbReference type="AlphaFoldDB" id="A0AAV7XJY9"/>
<feature type="compositionally biased region" description="Basic residues" evidence="1">
    <location>
        <begin position="65"/>
        <end position="83"/>
    </location>
</feature>
<comment type="caution">
    <text evidence="3">The sequence shown here is derived from an EMBL/GenBank/DDBJ whole genome shotgun (WGS) entry which is preliminary data.</text>
</comment>
<gene>
    <name evidence="3" type="ORF">ONE63_009540</name>
</gene>
<name>A0AAV7XJY9_9NEOP</name>
<keyword evidence="4" id="KW-1185">Reference proteome</keyword>
<accession>A0AAV7XJY9</accession>
<dbReference type="EMBL" id="JAPTSV010000007">
    <property type="protein sequence ID" value="KAJ1526406.1"/>
    <property type="molecule type" value="Genomic_DNA"/>
</dbReference>
<dbReference type="SUPFAM" id="SSF81383">
    <property type="entry name" value="F-box domain"/>
    <property type="match status" value="1"/>
</dbReference>
<evidence type="ECO:0000313" key="3">
    <source>
        <dbReference type="EMBL" id="KAJ1526405.1"/>
    </source>
</evidence>
<protein>
    <recommendedName>
        <fullName evidence="2">F-box domain-containing protein</fullName>
    </recommendedName>
</protein>
<proteinExistence type="predicted"/>
<dbReference type="EMBL" id="JAPTSV010000007">
    <property type="protein sequence ID" value="KAJ1526404.1"/>
    <property type="molecule type" value="Genomic_DNA"/>
</dbReference>
<feature type="compositionally biased region" description="Polar residues" evidence="1">
    <location>
        <begin position="16"/>
        <end position="25"/>
    </location>
</feature>
<dbReference type="Proteomes" id="UP001075354">
    <property type="component" value="Chromosome 7"/>
</dbReference>
<evidence type="ECO:0000259" key="2">
    <source>
        <dbReference type="PROSITE" id="PS50181"/>
    </source>
</evidence>
<feature type="domain" description="F-box" evidence="2">
    <location>
        <begin position="104"/>
        <end position="150"/>
    </location>
</feature>